<proteinExistence type="predicted"/>
<name>G4TY17_SERID</name>
<dbReference type="EMBL" id="CAFZ01000649">
    <property type="protein sequence ID" value="CCA76210.1"/>
    <property type="molecule type" value="Genomic_DNA"/>
</dbReference>
<dbReference type="Proteomes" id="UP000007148">
    <property type="component" value="Unassembled WGS sequence"/>
</dbReference>
<dbReference type="HOGENOM" id="CLU_1603396_0_0_1"/>
<keyword evidence="2" id="KW-1185">Reference proteome</keyword>
<gene>
    <name evidence="1" type="ORF">PIIN_10203</name>
</gene>
<organism evidence="1 2">
    <name type="scientific">Serendipita indica (strain DSM 11827)</name>
    <name type="common">Root endophyte fungus</name>
    <name type="synonym">Piriformospora indica</name>
    <dbReference type="NCBI Taxonomy" id="1109443"/>
    <lineage>
        <taxon>Eukaryota</taxon>
        <taxon>Fungi</taxon>
        <taxon>Dikarya</taxon>
        <taxon>Basidiomycota</taxon>
        <taxon>Agaricomycotina</taxon>
        <taxon>Agaricomycetes</taxon>
        <taxon>Sebacinales</taxon>
        <taxon>Serendipitaceae</taxon>
        <taxon>Serendipita</taxon>
    </lineage>
</organism>
<comment type="caution">
    <text evidence="1">The sequence shown here is derived from an EMBL/GenBank/DDBJ whole genome shotgun (WGS) entry which is preliminary data.</text>
</comment>
<protein>
    <submittedName>
        <fullName evidence="1">Uncharacterized protein</fullName>
    </submittedName>
</protein>
<evidence type="ECO:0000313" key="1">
    <source>
        <dbReference type="EMBL" id="CCA76210.1"/>
    </source>
</evidence>
<evidence type="ECO:0000313" key="2">
    <source>
        <dbReference type="Proteomes" id="UP000007148"/>
    </source>
</evidence>
<accession>G4TY17</accession>
<dbReference type="AlphaFoldDB" id="G4TY17"/>
<dbReference type="InParanoid" id="G4TY17"/>
<sequence>MYTRRIPAIFPSIARLPRPKSRISRSLSFPSSNLTLPILASTSAHAFHYSRLQLDLIKAVNSLYIANDRSMSSESSTSLKCTNDIPSMHRPHLSGAYDHLWAFSSDTLFNYVHFRRRHTNHTRTRTRRAQSGDSRRSISWDATAREWWNSWTQARSPWRGGAGDAV</sequence>
<reference evidence="1 2" key="1">
    <citation type="journal article" date="2011" name="PLoS Pathog.">
        <title>Endophytic Life Strategies Decoded by Genome and Transcriptome Analyses of the Mutualistic Root Symbiont Piriformospora indica.</title>
        <authorList>
            <person name="Zuccaro A."/>
            <person name="Lahrmann U."/>
            <person name="Guldener U."/>
            <person name="Langen G."/>
            <person name="Pfiffi S."/>
            <person name="Biedenkopf D."/>
            <person name="Wong P."/>
            <person name="Samans B."/>
            <person name="Grimm C."/>
            <person name="Basiewicz M."/>
            <person name="Murat C."/>
            <person name="Martin F."/>
            <person name="Kogel K.H."/>
        </authorList>
    </citation>
    <scope>NUCLEOTIDE SEQUENCE [LARGE SCALE GENOMIC DNA]</scope>
    <source>
        <strain evidence="1 2">DSM 11827</strain>
    </source>
</reference>